<reference evidence="1 2" key="1">
    <citation type="journal article" date="2016" name="Nat. Commun.">
        <title>Thousands of microbial genomes shed light on interconnected biogeochemical processes in an aquifer system.</title>
        <authorList>
            <person name="Anantharaman K."/>
            <person name="Brown C.T."/>
            <person name="Hug L.A."/>
            <person name="Sharon I."/>
            <person name="Castelle C.J."/>
            <person name="Probst A.J."/>
            <person name="Thomas B.C."/>
            <person name="Singh A."/>
            <person name="Wilkins M.J."/>
            <person name="Karaoz U."/>
            <person name="Brodie E.L."/>
            <person name="Williams K.H."/>
            <person name="Hubbard S.S."/>
            <person name="Banfield J.F."/>
        </authorList>
    </citation>
    <scope>NUCLEOTIDE SEQUENCE [LARGE SCALE GENOMIC DNA]</scope>
</reference>
<accession>A0A1F6EH32</accession>
<gene>
    <name evidence="1" type="ORF">A3A38_04430</name>
</gene>
<organism evidence="1 2">
    <name type="scientific">Candidatus Kaiserbacteria bacterium RIFCSPLOWO2_01_FULL_53_17</name>
    <dbReference type="NCBI Taxonomy" id="1798511"/>
    <lineage>
        <taxon>Bacteria</taxon>
        <taxon>Candidatus Kaiseribacteriota</taxon>
    </lineage>
</organism>
<sequence length="237" mass="25945">MQLLSVLQNNADWDKVDSSVAQLVIDDPVGSGEQFTAFLQSGGRAGVVVVGNSTETQLARWLSLYRAIGITLDPSQVKIPERKSGFDRLIVVSKGMTPQKAFDLCTARFGGKTRKYTSESLNTVVPTNDRTADKGPYAVWVRDLQEADEELKNLSATMLTEQSIAGITLTERLLLEIKYYGETKQHLDTENWTLCSGSRNSGGGVPCVFWDDSGLEVDCCCVSSRDSVLRARAVVTL</sequence>
<evidence type="ECO:0000313" key="1">
    <source>
        <dbReference type="EMBL" id="OGG72955.1"/>
    </source>
</evidence>
<protein>
    <submittedName>
        <fullName evidence="1">Uncharacterized protein</fullName>
    </submittedName>
</protein>
<comment type="caution">
    <text evidence="1">The sequence shown here is derived from an EMBL/GenBank/DDBJ whole genome shotgun (WGS) entry which is preliminary data.</text>
</comment>
<dbReference type="EMBL" id="MFLY01000021">
    <property type="protein sequence ID" value="OGG72955.1"/>
    <property type="molecule type" value="Genomic_DNA"/>
</dbReference>
<evidence type="ECO:0000313" key="2">
    <source>
        <dbReference type="Proteomes" id="UP000177306"/>
    </source>
</evidence>
<dbReference type="AlphaFoldDB" id="A0A1F6EH32"/>
<name>A0A1F6EH32_9BACT</name>
<proteinExistence type="predicted"/>
<dbReference type="Proteomes" id="UP000177306">
    <property type="component" value="Unassembled WGS sequence"/>
</dbReference>